<evidence type="ECO:0000256" key="2">
    <source>
        <dbReference type="ARBA" id="ARBA00022737"/>
    </source>
</evidence>
<evidence type="ECO:0000256" key="4">
    <source>
        <dbReference type="ARBA" id="ARBA00023125"/>
    </source>
</evidence>
<gene>
    <name evidence="9" type="ORF">F3Y22_tig00003721pilonHSYRG00144</name>
</gene>
<organism evidence="9 10">
    <name type="scientific">Hibiscus syriacus</name>
    <name type="common">Rose of Sharon</name>
    <dbReference type="NCBI Taxonomy" id="106335"/>
    <lineage>
        <taxon>Eukaryota</taxon>
        <taxon>Viridiplantae</taxon>
        <taxon>Streptophyta</taxon>
        <taxon>Embryophyta</taxon>
        <taxon>Tracheophyta</taxon>
        <taxon>Spermatophyta</taxon>
        <taxon>Magnoliopsida</taxon>
        <taxon>eudicotyledons</taxon>
        <taxon>Gunneridae</taxon>
        <taxon>Pentapetalae</taxon>
        <taxon>rosids</taxon>
        <taxon>malvids</taxon>
        <taxon>Malvales</taxon>
        <taxon>Malvaceae</taxon>
        <taxon>Malvoideae</taxon>
        <taxon>Hibiscus</taxon>
    </lineage>
</organism>
<proteinExistence type="predicted"/>
<evidence type="ECO:0000313" key="10">
    <source>
        <dbReference type="Proteomes" id="UP000436088"/>
    </source>
</evidence>
<comment type="caution">
    <text evidence="9">The sequence shown here is derived from an EMBL/GenBank/DDBJ whole genome shotgun (WGS) entry which is preliminary data.</text>
</comment>
<protein>
    <submittedName>
        <fullName evidence="9">Integrase-type DNA-binding superfamily protein</fullName>
    </submittedName>
</protein>
<dbReference type="Pfam" id="PF13837">
    <property type="entry name" value="Myb_DNA-bind_4"/>
    <property type="match status" value="2"/>
</dbReference>
<dbReference type="FunFam" id="1.10.10.60:FF:000061">
    <property type="entry name" value="Trihelix transcription factor GT-2"/>
    <property type="match status" value="1"/>
</dbReference>
<dbReference type="InterPro" id="IPR001005">
    <property type="entry name" value="SANT/Myb"/>
</dbReference>
<evidence type="ECO:0000256" key="7">
    <source>
        <dbReference type="SAM" id="Coils"/>
    </source>
</evidence>
<dbReference type="PANTHER" id="PTHR21654:SF60">
    <property type="entry name" value="TRIHELIX TRANSCRIPTION FACTOR PTL"/>
    <property type="match status" value="1"/>
</dbReference>
<dbReference type="GO" id="GO:0006355">
    <property type="term" value="P:regulation of DNA-templated transcription"/>
    <property type="evidence" value="ECO:0007669"/>
    <property type="project" value="UniProtKB-ARBA"/>
</dbReference>
<evidence type="ECO:0000313" key="9">
    <source>
        <dbReference type="EMBL" id="KAE8729308.1"/>
    </source>
</evidence>
<keyword evidence="2" id="KW-0677">Repeat</keyword>
<keyword evidence="4 9" id="KW-0238">DNA-binding</keyword>
<keyword evidence="6" id="KW-0539">Nucleus</keyword>
<feature type="domain" description="Myb-like" evidence="8">
    <location>
        <begin position="107"/>
        <end position="168"/>
    </location>
</feature>
<name>A0A6A3CQ45_HIBSY</name>
<comment type="subcellular location">
    <subcellularLocation>
        <location evidence="1">Nucleus</location>
    </subcellularLocation>
</comment>
<keyword evidence="3" id="KW-0805">Transcription regulation</keyword>
<dbReference type="CDD" id="cd12203">
    <property type="entry name" value="GT1"/>
    <property type="match status" value="2"/>
</dbReference>
<evidence type="ECO:0000259" key="8">
    <source>
        <dbReference type="PROSITE" id="PS50090"/>
    </source>
</evidence>
<dbReference type="PROSITE" id="PS50090">
    <property type="entry name" value="MYB_LIKE"/>
    <property type="match status" value="2"/>
</dbReference>
<dbReference type="EMBL" id="VEPZ02000230">
    <property type="protein sequence ID" value="KAE8729308.1"/>
    <property type="molecule type" value="Genomic_DNA"/>
</dbReference>
<dbReference type="Gene3D" id="1.10.10.60">
    <property type="entry name" value="Homeodomain-like"/>
    <property type="match status" value="2"/>
</dbReference>
<sequence length="536" mass="62447">MEDHHHHHQYGMPDELLSGRTTNFQAILLPQIPPQFCSSSHRDLPPPQQSHHHYHFDTMPTVGTQIGADQLMCSGLHQEFPSDSTANNVIATVTSTPSASCGFDGEKTGRWPRQEALTLVEIRSRLHPMFKEANQKGPLWDEVSRIMYEEYGYRRSEETCKEKFENLFKYYKRTREVKAGRHDGKHHRFFRHLEALYGDTSSFSFHNTLNSHSQANHELSHSDGKHCDSFSLSNSSGFDTYNSDDNDLITAEALKRKRKKGSSARWKVKIEEFMDSQMKKLMERQEAWIEKLMKTLEQKEKERVSREEEWRKENAARLDREHRFWAKERAWIEARDAALIKALQNLTGKKFKGDDLIATESVKEDGWQESEVSWLIQLRTCMESRFEEWIEARDAALIKALQNLTGKKFKGDDLIATESVKEDGWQESEVSWLIQLRTCMESRFEEEEGCSEEILWEEIAAKMTSLGFERSALMCKHKWKSIGACLMKTEGNIKRKSTRCSDYDYRNNVSLYSEGEYCETNLWETHGLKLSKSKNQ</sequence>
<dbReference type="Proteomes" id="UP000436088">
    <property type="component" value="Unassembled WGS sequence"/>
</dbReference>
<keyword evidence="7" id="KW-0175">Coiled coil</keyword>
<dbReference type="GO" id="GO:0003677">
    <property type="term" value="F:DNA binding"/>
    <property type="evidence" value="ECO:0007669"/>
    <property type="project" value="UniProtKB-KW"/>
</dbReference>
<feature type="coiled-coil region" evidence="7">
    <location>
        <begin position="282"/>
        <end position="309"/>
    </location>
</feature>
<dbReference type="InterPro" id="IPR044822">
    <property type="entry name" value="Myb_DNA-bind_4"/>
</dbReference>
<reference evidence="9" key="1">
    <citation type="submission" date="2019-09" db="EMBL/GenBank/DDBJ databases">
        <title>Draft genome information of white flower Hibiscus syriacus.</title>
        <authorList>
            <person name="Kim Y.-M."/>
        </authorList>
    </citation>
    <scope>NUCLEOTIDE SEQUENCE [LARGE SCALE GENOMIC DNA]</scope>
    <source>
        <strain evidence="9">YM2019G1</strain>
    </source>
</reference>
<dbReference type="GO" id="GO:0005634">
    <property type="term" value="C:nucleus"/>
    <property type="evidence" value="ECO:0007669"/>
    <property type="project" value="UniProtKB-SubCell"/>
</dbReference>
<evidence type="ECO:0000256" key="1">
    <source>
        <dbReference type="ARBA" id="ARBA00004123"/>
    </source>
</evidence>
<keyword evidence="5" id="KW-0804">Transcription</keyword>
<evidence type="ECO:0000256" key="6">
    <source>
        <dbReference type="ARBA" id="ARBA00023242"/>
    </source>
</evidence>
<feature type="domain" description="Myb-like" evidence="8">
    <location>
        <begin position="417"/>
        <end position="483"/>
    </location>
</feature>
<evidence type="ECO:0000256" key="5">
    <source>
        <dbReference type="ARBA" id="ARBA00023163"/>
    </source>
</evidence>
<dbReference type="PANTHER" id="PTHR21654">
    <property type="entry name" value="FI21293P1"/>
    <property type="match status" value="1"/>
</dbReference>
<dbReference type="AlphaFoldDB" id="A0A6A3CQ45"/>
<accession>A0A6A3CQ45</accession>
<keyword evidence="10" id="KW-1185">Reference proteome</keyword>
<evidence type="ECO:0000256" key="3">
    <source>
        <dbReference type="ARBA" id="ARBA00023015"/>
    </source>
</evidence>